<name>A0A1C3JAD3_9VIBR</name>
<evidence type="ECO:0000313" key="2">
    <source>
        <dbReference type="EMBL" id="SBT12063.1"/>
    </source>
</evidence>
<dbReference type="InterPro" id="IPR053812">
    <property type="entry name" value="HTH_Sigma70_ECF-like"/>
</dbReference>
<feature type="domain" description="RNA polymerase sigma-70 ECF-like HTH" evidence="1">
    <location>
        <begin position="13"/>
        <end position="196"/>
    </location>
</feature>
<evidence type="ECO:0000259" key="1">
    <source>
        <dbReference type="Pfam" id="PF07638"/>
    </source>
</evidence>
<reference evidence="3" key="1">
    <citation type="submission" date="2016-06" db="EMBL/GenBank/DDBJ databases">
        <authorList>
            <person name="Rodrigo-Torres L."/>
            <person name="Arahal D.R."/>
        </authorList>
    </citation>
    <scope>NUCLEOTIDE SEQUENCE [LARGE SCALE GENOMIC DNA]</scope>
    <source>
        <strain evidence="3">CECT 7224</strain>
    </source>
</reference>
<dbReference type="InterPro" id="IPR011517">
    <property type="entry name" value="RNA_pol_sigma70_ECF-like"/>
</dbReference>
<dbReference type="InterPro" id="IPR013324">
    <property type="entry name" value="RNA_pol_sigma_r3/r4-like"/>
</dbReference>
<dbReference type="Pfam" id="PF07638">
    <property type="entry name" value="Sigma70_ECF"/>
    <property type="match status" value="1"/>
</dbReference>
<dbReference type="SUPFAM" id="SSF88659">
    <property type="entry name" value="Sigma3 and sigma4 domains of RNA polymerase sigma factors"/>
    <property type="match status" value="1"/>
</dbReference>
<sequence>MSKSNNPQMQKGLTELISQWQHDCKESEAELYRLAYSRLKELAQLRRYKSAKVFNKPLDDTSYTATILTHEAYLKVGSIRKGEIEGTRDFFLMAVKAMQHILINDSWALKADKRQEDNLMFVENALSIEYLSLDKRVELEKSLMDFTHHYPRQSNVLKLKYYIGLKHQEISELLGCSNSLIDKDLKFAKSWLHDKLAA</sequence>
<keyword evidence="3" id="KW-1185">Reference proteome</keyword>
<evidence type="ECO:0000313" key="3">
    <source>
        <dbReference type="Proteomes" id="UP000092819"/>
    </source>
</evidence>
<dbReference type="AlphaFoldDB" id="A0A1C3JAD3"/>
<dbReference type="RefSeq" id="WP_083994267.1">
    <property type="nucleotide sequence ID" value="NZ_AP025463.1"/>
</dbReference>
<gene>
    <name evidence="2" type="ORF">VCE7224_00805</name>
</gene>
<dbReference type="Gene3D" id="1.10.10.10">
    <property type="entry name" value="Winged helix-like DNA-binding domain superfamily/Winged helix DNA-binding domain"/>
    <property type="match status" value="1"/>
</dbReference>
<dbReference type="EMBL" id="FLQZ01000015">
    <property type="protein sequence ID" value="SBT12063.1"/>
    <property type="molecule type" value="Genomic_DNA"/>
</dbReference>
<proteinExistence type="predicted"/>
<accession>A0A1C3JAD3</accession>
<organism evidence="2 3">
    <name type="scientific">Vibrio celticus</name>
    <dbReference type="NCBI Taxonomy" id="446372"/>
    <lineage>
        <taxon>Bacteria</taxon>
        <taxon>Pseudomonadati</taxon>
        <taxon>Pseudomonadota</taxon>
        <taxon>Gammaproteobacteria</taxon>
        <taxon>Vibrionales</taxon>
        <taxon>Vibrionaceae</taxon>
        <taxon>Vibrio</taxon>
    </lineage>
</organism>
<protein>
    <submittedName>
        <fullName evidence="2">ECF sigma factor</fullName>
    </submittedName>
</protein>
<dbReference type="NCBIfam" id="TIGR02999">
    <property type="entry name" value="Sig-70_X6"/>
    <property type="match status" value="1"/>
</dbReference>
<dbReference type="Proteomes" id="UP000092819">
    <property type="component" value="Unassembled WGS sequence"/>
</dbReference>
<dbReference type="InterPro" id="IPR036388">
    <property type="entry name" value="WH-like_DNA-bd_sf"/>
</dbReference>